<feature type="compositionally biased region" description="Basic and acidic residues" evidence="5">
    <location>
        <begin position="1053"/>
        <end position="1062"/>
    </location>
</feature>
<feature type="region of interest" description="Disordered" evidence="5">
    <location>
        <begin position="1046"/>
        <end position="1124"/>
    </location>
</feature>
<comment type="caution">
    <text evidence="8">The sequence shown here is derived from an EMBL/GenBank/DDBJ whole genome shotgun (WGS) entry which is preliminary data.</text>
</comment>
<gene>
    <name evidence="8" type="ORF">SO694_00113052</name>
</gene>
<dbReference type="SMART" id="SM00568">
    <property type="entry name" value="GRAM"/>
    <property type="match status" value="1"/>
</dbReference>
<dbReference type="Proteomes" id="UP001363151">
    <property type="component" value="Unassembled WGS sequence"/>
</dbReference>
<feature type="region of interest" description="Disordered" evidence="5">
    <location>
        <begin position="505"/>
        <end position="532"/>
    </location>
</feature>
<evidence type="ECO:0000313" key="8">
    <source>
        <dbReference type="EMBL" id="KAK7240485.1"/>
    </source>
</evidence>
<feature type="region of interest" description="Disordered" evidence="5">
    <location>
        <begin position="1219"/>
        <end position="1258"/>
    </location>
</feature>
<dbReference type="Gene3D" id="2.30.29.30">
    <property type="entry name" value="Pleckstrin-homology domain (PH domain)/Phosphotyrosine-binding domain (PTB)"/>
    <property type="match status" value="1"/>
</dbReference>
<keyword evidence="4 6" id="KW-0472">Membrane</keyword>
<evidence type="ECO:0000256" key="3">
    <source>
        <dbReference type="ARBA" id="ARBA00022989"/>
    </source>
</evidence>
<feature type="region of interest" description="Disordered" evidence="5">
    <location>
        <begin position="423"/>
        <end position="451"/>
    </location>
</feature>
<feature type="compositionally biased region" description="Basic and acidic residues" evidence="5">
    <location>
        <begin position="770"/>
        <end position="780"/>
    </location>
</feature>
<dbReference type="Pfam" id="PF02893">
    <property type="entry name" value="GRAM"/>
    <property type="match status" value="1"/>
</dbReference>
<feature type="region of interest" description="Disordered" evidence="5">
    <location>
        <begin position="763"/>
        <end position="833"/>
    </location>
</feature>
<feature type="domain" description="VASt" evidence="7">
    <location>
        <begin position="1049"/>
        <end position="1219"/>
    </location>
</feature>
<organism evidence="8 9">
    <name type="scientific">Aureococcus anophagefferens</name>
    <name type="common">Harmful bloom alga</name>
    <dbReference type="NCBI Taxonomy" id="44056"/>
    <lineage>
        <taxon>Eukaryota</taxon>
        <taxon>Sar</taxon>
        <taxon>Stramenopiles</taxon>
        <taxon>Ochrophyta</taxon>
        <taxon>Pelagophyceae</taxon>
        <taxon>Pelagomonadales</taxon>
        <taxon>Pelagomonadaceae</taxon>
        <taxon>Aureococcus</taxon>
    </lineage>
</organism>
<keyword evidence="9" id="KW-1185">Reference proteome</keyword>
<evidence type="ECO:0000256" key="1">
    <source>
        <dbReference type="ARBA" id="ARBA00004167"/>
    </source>
</evidence>
<keyword evidence="2 6" id="KW-0812">Transmembrane</keyword>
<feature type="compositionally biased region" description="Basic residues" evidence="5">
    <location>
        <begin position="441"/>
        <end position="451"/>
    </location>
</feature>
<feature type="compositionally biased region" description="Low complexity" evidence="5">
    <location>
        <begin position="423"/>
        <end position="440"/>
    </location>
</feature>
<dbReference type="CDD" id="cd13220">
    <property type="entry name" value="PH-GRAM_GRAMDC"/>
    <property type="match status" value="1"/>
</dbReference>
<keyword evidence="3 6" id="KW-1133">Transmembrane helix</keyword>
<accession>A0ABR1FWV6</accession>
<evidence type="ECO:0000256" key="6">
    <source>
        <dbReference type="SAM" id="Phobius"/>
    </source>
</evidence>
<feature type="compositionally biased region" description="Basic and acidic residues" evidence="5">
    <location>
        <begin position="809"/>
        <end position="833"/>
    </location>
</feature>
<feature type="compositionally biased region" description="Basic residues" evidence="5">
    <location>
        <begin position="1234"/>
        <end position="1258"/>
    </location>
</feature>
<evidence type="ECO:0000256" key="5">
    <source>
        <dbReference type="SAM" id="MobiDB-lite"/>
    </source>
</evidence>
<feature type="compositionally biased region" description="Polar residues" evidence="5">
    <location>
        <begin position="791"/>
        <end position="808"/>
    </location>
</feature>
<dbReference type="PROSITE" id="PS51778">
    <property type="entry name" value="VAST"/>
    <property type="match status" value="1"/>
</dbReference>
<feature type="compositionally biased region" description="Basic residues" evidence="5">
    <location>
        <begin position="508"/>
        <end position="525"/>
    </location>
</feature>
<evidence type="ECO:0000256" key="4">
    <source>
        <dbReference type="ARBA" id="ARBA00023136"/>
    </source>
</evidence>
<dbReference type="InterPro" id="IPR031968">
    <property type="entry name" value="VASt"/>
</dbReference>
<feature type="transmembrane region" description="Helical" evidence="6">
    <location>
        <begin position="1263"/>
        <end position="1279"/>
    </location>
</feature>
<dbReference type="PANTHER" id="PTHR23319">
    <property type="entry name" value="GRAM DOMAIN CONTAINING 1B, ISOFORM E"/>
    <property type="match status" value="1"/>
</dbReference>
<dbReference type="Pfam" id="PF16016">
    <property type="entry name" value="VASt"/>
    <property type="match status" value="1"/>
</dbReference>
<dbReference type="EMBL" id="JBBJCI010000212">
    <property type="protein sequence ID" value="KAK7240485.1"/>
    <property type="molecule type" value="Genomic_DNA"/>
</dbReference>
<reference evidence="8 9" key="1">
    <citation type="submission" date="2024-03" db="EMBL/GenBank/DDBJ databases">
        <title>Aureococcus anophagefferens CCMP1851 and Kratosvirus quantuckense: Draft genome of a second virus-susceptible host strain in the model system.</title>
        <authorList>
            <person name="Chase E."/>
            <person name="Truchon A.R."/>
            <person name="Schepens W."/>
            <person name="Wilhelm S.W."/>
        </authorList>
    </citation>
    <scope>NUCLEOTIDE SEQUENCE [LARGE SCALE GENOMIC DNA]</scope>
    <source>
        <strain evidence="8 9">CCMP1851</strain>
    </source>
</reference>
<evidence type="ECO:0000313" key="9">
    <source>
        <dbReference type="Proteomes" id="UP001363151"/>
    </source>
</evidence>
<dbReference type="InterPro" id="IPR004182">
    <property type="entry name" value="GRAM"/>
</dbReference>
<feature type="compositionally biased region" description="Acidic residues" evidence="5">
    <location>
        <begin position="891"/>
        <end position="924"/>
    </location>
</feature>
<proteinExistence type="predicted"/>
<dbReference type="InterPro" id="IPR011993">
    <property type="entry name" value="PH-like_dom_sf"/>
</dbReference>
<sequence>MRVLACVALAMSARVELEFDGAPTVAVVDEAMDLERLAGDVVASRDGWMGAGCEDDDRACFRAVLAGVFREALAEALPAEAGACGFERAGPPPFARARAAAAFALTFAAAWDAAAPTCGAAAARLRAAAEARAPRIGRARAFGGDARRAPLRRRAVRPWLLYLLEGPGQRRWERAWLEALLGGARSAVAVARAGRGPVAALWEALARPERVIVLVNCHDVAVLESLATGASAFYAACARKHVGLAVVDEGHGGWFHLNPQLVDHAKFALMLGFGRFVDPDAVPGLRRRPRVLQAPLGPAAADALREARKVPILERRFGWGYLGRLQGPARAHMLAAWLAASDARAAAGGDASGYVLHVTAGVDEQRARAGAGAWPGTSPPGNVHPECYRTYEALEAGAIPVVSSHYYAVWFGAPFPVVDADWPTSRAGPPRSSTPSTGSPPRRRRTTTATRAVRRRRRLYFAINYNGFDYETTFPAVADDAALRREALALMARLDLRFGQGCDDAAARRGRDRRRHAAPRRRRRGAPAPAPAPARDWVFNVLDVADGGPAAPARAARVAAPPGGGGGDVVARRARGGAAPARGRALAARKTPTAARARFDRGDLAAIHRDLGPSLAALGFEIAAAPPGFRRPAAKCVRRKWGVDPNKQVYLGHKLSLVKDPAKMPRKHMPDDWEEATSRIGKKFRVIGKNGGTVRAGIELDSEKLGMLDLDDIVEVRGLDLVEDPAPHDVEGTAEGFKKAPIELNETFEEIWAKGVDPDDYKSPYLYNPEDPHNKLKKEQQGATPTGRHSIISTTSTARLETAASQASENDRSSGVRGGSERPQRAGRVRPERRLPEIRALALTDARRAEKATMAEVLVARELDDAHDGSLTQSGGSLQTLDDAALALEPLDEPPLDDDEPLDEPEPWGYDYEDEAPLDGDDGEGLGPNPWRDEIVRTIFGDVGAIRRDFSCAIERKILLHGRLYVTERFICFYSNLFGFEKKIKIPYSHITCITKEYTAVFIPNAIAVITARKEYVFRSFWDRDDCFDLLKSFHESFRGLAASAGDGLESESADRGEKPDGDMEDLGGAMQDTGPEDPASPTDAGEVAFDRVEDAPPLRPMRKKPSRASPTRGGDAPPRNPSRWVQRVKAFGKNGLVMHTVMSMEDIPYRDCFTIHDRWVARPADGDPATTRVTFEFEVKWTKSTIWKRRIESSSKGDLQAYYDSYASMAAGYLKSAKARRTRRRAAPAAAAPRRRRPSPRRPRPPSPRRPRPRRRRRRRRAYWLPWAVCLALLLLYLSQRAANGRVLAELRALQADVALLKAA</sequence>
<comment type="subcellular location">
    <subcellularLocation>
        <location evidence="1">Membrane</location>
        <topology evidence="1">Single-pass membrane protein</topology>
    </subcellularLocation>
</comment>
<evidence type="ECO:0000256" key="2">
    <source>
        <dbReference type="ARBA" id="ARBA00022692"/>
    </source>
</evidence>
<dbReference type="PANTHER" id="PTHR23319:SF4">
    <property type="entry name" value="GRAM DOMAIN CONTAINING 1B, ISOFORM E"/>
    <property type="match status" value="1"/>
</dbReference>
<feature type="region of interest" description="Disordered" evidence="5">
    <location>
        <begin position="891"/>
        <end position="927"/>
    </location>
</feature>
<evidence type="ECO:0000259" key="7">
    <source>
        <dbReference type="PROSITE" id="PS51778"/>
    </source>
</evidence>
<dbReference type="InterPro" id="IPR051482">
    <property type="entry name" value="Cholesterol_transport"/>
</dbReference>
<name>A0ABR1FWV6_AURAN</name>
<protein>
    <recommendedName>
        <fullName evidence="7">VASt domain-containing protein</fullName>
    </recommendedName>
</protein>